<gene>
    <name evidence="1" type="ORF">CO172_02700</name>
</gene>
<accession>A0A2M7XH41</accession>
<comment type="caution">
    <text evidence="1">The sequence shown here is derived from an EMBL/GenBank/DDBJ whole genome shotgun (WGS) entry which is preliminary data.</text>
</comment>
<protein>
    <submittedName>
        <fullName evidence="1">Uncharacterized protein</fullName>
    </submittedName>
</protein>
<sequence>MLIIPKKPSCLRLPICRLWNGEAASVLSDYALFELWQDDDGLMVRLFLQSIKKDNDFSQEKKKWNGYVFFVEEGGQYLKLEMWCDGICTLRGFDRNNECLVDFKDINLHTSFKSDPNHHLCECLVCIPWEIFPKELISMNAFLEQSEFLFAYHPLSEIPTKTLSQIETFPFVRLDLTT</sequence>
<evidence type="ECO:0000313" key="2">
    <source>
        <dbReference type="Proteomes" id="UP000229749"/>
    </source>
</evidence>
<dbReference type="Proteomes" id="UP000229749">
    <property type="component" value="Unassembled WGS sequence"/>
</dbReference>
<name>A0A2M7XH41_9BACT</name>
<organism evidence="1 2">
    <name type="scientific">Candidatus Uhrbacteria bacterium CG_4_9_14_3_um_filter_36_7</name>
    <dbReference type="NCBI Taxonomy" id="1975033"/>
    <lineage>
        <taxon>Bacteria</taxon>
        <taxon>Candidatus Uhriibacteriota</taxon>
    </lineage>
</organism>
<reference evidence="2" key="1">
    <citation type="submission" date="2017-09" db="EMBL/GenBank/DDBJ databases">
        <title>Depth-based differentiation of microbial function through sediment-hosted aquifers and enrichment of novel symbionts in the deep terrestrial subsurface.</title>
        <authorList>
            <person name="Probst A.J."/>
            <person name="Ladd B."/>
            <person name="Jarett J.K."/>
            <person name="Geller-Mcgrath D.E."/>
            <person name="Sieber C.M.K."/>
            <person name="Emerson J.B."/>
            <person name="Anantharaman K."/>
            <person name="Thomas B.C."/>
            <person name="Malmstrom R."/>
            <person name="Stieglmeier M."/>
            <person name="Klingl A."/>
            <person name="Woyke T."/>
            <person name="Ryan C.M."/>
            <person name="Banfield J.F."/>
        </authorList>
    </citation>
    <scope>NUCLEOTIDE SEQUENCE [LARGE SCALE GENOMIC DNA]</scope>
</reference>
<dbReference type="AlphaFoldDB" id="A0A2M7XH41"/>
<dbReference type="EMBL" id="PFWS01000043">
    <property type="protein sequence ID" value="PJA47183.1"/>
    <property type="molecule type" value="Genomic_DNA"/>
</dbReference>
<evidence type="ECO:0000313" key="1">
    <source>
        <dbReference type="EMBL" id="PJA47183.1"/>
    </source>
</evidence>
<proteinExistence type="predicted"/>